<dbReference type="EMBL" id="CAAHFG010000002">
    <property type="protein sequence ID" value="VGO14934.1"/>
    <property type="molecule type" value="Genomic_DNA"/>
</dbReference>
<dbReference type="AlphaFoldDB" id="A0A6C2U686"/>
<dbReference type="PANTHER" id="PTHR40469:SF2">
    <property type="entry name" value="GALACTOSE-BINDING DOMAIN-LIKE SUPERFAMILY PROTEIN"/>
    <property type="match status" value="1"/>
</dbReference>
<name>A0A6C2U686_PONDE</name>
<feature type="signal peptide" evidence="1">
    <location>
        <begin position="1"/>
        <end position="18"/>
    </location>
</feature>
<accession>A0A6C2U686</accession>
<dbReference type="PANTHER" id="PTHR40469">
    <property type="entry name" value="SECRETED GLYCOSYL HYDROLASE"/>
    <property type="match status" value="1"/>
</dbReference>
<proteinExistence type="predicted"/>
<reference evidence="3 4" key="1">
    <citation type="submission" date="2019-04" db="EMBL/GenBank/DDBJ databases">
        <authorList>
            <person name="Van Vliet M D."/>
        </authorList>
    </citation>
    <scope>NUCLEOTIDE SEQUENCE [LARGE SCALE GENOMIC DNA]</scope>
    <source>
        <strain evidence="3 4">F1</strain>
    </source>
</reference>
<feature type="domain" description="ThuA-like" evidence="2">
    <location>
        <begin position="58"/>
        <end position="291"/>
    </location>
</feature>
<keyword evidence="1" id="KW-0732">Signal</keyword>
<dbReference type="InterPro" id="IPR029010">
    <property type="entry name" value="ThuA-like"/>
</dbReference>
<dbReference type="SUPFAM" id="SSF52317">
    <property type="entry name" value="Class I glutamine amidotransferase-like"/>
    <property type="match status" value="1"/>
</dbReference>
<evidence type="ECO:0000313" key="3">
    <source>
        <dbReference type="EMBL" id="VGO14934.1"/>
    </source>
</evidence>
<organism evidence="3 4">
    <name type="scientific">Pontiella desulfatans</name>
    <dbReference type="NCBI Taxonomy" id="2750659"/>
    <lineage>
        <taxon>Bacteria</taxon>
        <taxon>Pseudomonadati</taxon>
        <taxon>Kiritimatiellota</taxon>
        <taxon>Kiritimatiellia</taxon>
        <taxon>Kiritimatiellales</taxon>
        <taxon>Pontiellaceae</taxon>
        <taxon>Pontiella</taxon>
    </lineage>
</organism>
<dbReference type="InterPro" id="IPR029062">
    <property type="entry name" value="Class_I_gatase-like"/>
</dbReference>
<sequence length="305" mass="33693">MKNLISIAVLGLAVGATATEYLVAPEAGDIKPPTEEWVGRIESLAPAKAMAVPAKPRKVLVFSLATGFKHTVAPHVKEVTKVLGEKSGAFEVEFNDDISVFEKESLKQYDAVLLNNVCPDRSKRDLFWDVLKDEKKAAELEANVLEYVDGGGGLVVVHGAIAFQINSPAVSDMMGGSFDWHPKFQSVTLELVDPKHPLVAAFDGKGFIHQDEPYLFKNAYKDKNFRPLLEMEVSRLDPATLKKPLPEDDYYVAWIKSHGKGRVFFCSPSHHPASYETKAMLRFLLDGIQYAMGDLKCDDSPTGVR</sequence>
<evidence type="ECO:0000256" key="1">
    <source>
        <dbReference type="SAM" id="SignalP"/>
    </source>
</evidence>
<dbReference type="Proteomes" id="UP000366872">
    <property type="component" value="Unassembled WGS sequence"/>
</dbReference>
<feature type="chain" id="PRO_5025601457" description="ThuA-like domain-containing protein" evidence="1">
    <location>
        <begin position="19"/>
        <end position="305"/>
    </location>
</feature>
<evidence type="ECO:0000259" key="2">
    <source>
        <dbReference type="Pfam" id="PF06283"/>
    </source>
</evidence>
<keyword evidence="4" id="KW-1185">Reference proteome</keyword>
<dbReference type="Pfam" id="PF06283">
    <property type="entry name" value="ThuA"/>
    <property type="match status" value="1"/>
</dbReference>
<evidence type="ECO:0000313" key="4">
    <source>
        <dbReference type="Proteomes" id="UP000366872"/>
    </source>
</evidence>
<protein>
    <recommendedName>
        <fullName evidence="2">ThuA-like domain-containing protein</fullName>
    </recommendedName>
</protein>
<dbReference type="Gene3D" id="3.40.50.880">
    <property type="match status" value="1"/>
</dbReference>
<gene>
    <name evidence="3" type="ORF">PDESU_03504</name>
</gene>
<dbReference type="RefSeq" id="WP_136080553.1">
    <property type="nucleotide sequence ID" value="NZ_CAAHFG010000002.1"/>
</dbReference>